<feature type="compositionally biased region" description="Polar residues" evidence="1">
    <location>
        <begin position="20"/>
        <end position="29"/>
    </location>
</feature>
<evidence type="ECO:0000256" key="1">
    <source>
        <dbReference type="SAM" id="MobiDB-lite"/>
    </source>
</evidence>
<accession>A0ABU6SRL0</accession>
<organism evidence="2 3">
    <name type="scientific">Stylosanthes scabra</name>
    <dbReference type="NCBI Taxonomy" id="79078"/>
    <lineage>
        <taxon>Eukaryota</taxon>
        <taxon>Viridiplantae</taxon>
        <taxon>Streptophyta</taxon>
        <taxon>Embryophyta</taxon>
        <taxon>Tracheophyta</taxon>
        <taxon>Spermatophyta</taxon>
        <taxon>Magnoliopsida</taxon>
        <taxon>eudicotyledons</taxon>
        <taxon>Gunneridae</taxon>
        <taxon>Pentapetalae</taxon>
        <taxon>rosids</taxon>
        <taxon>fabids</taxon>
        <taxon>Fabales</taxon>
        <taxon>Fabaceae</taxon>
        <taxon>Papilionoideae</taxon>
        <taxon>50 kb inversion clade</taxon>
        <taxon>dalbergioids sensu lato</taxon>
        <taxon>Dalbergieae</taxon>
        <taxon>Pterocarpus clade</taxon>
        <taxon>Stylosanthes</taxon>
    </lineage>
</organism>
<dbReference type="Proteomes" id="UP001341840">
    <property type="component" value="Unassembled WGS sequence"/>
</dbReference>
<gene>
    <name evidence="2" type="ORF">PIB30_077891</name>
</gene>
<evidence type="ECO:0000313" key="2">
    <source>
        <dbReference type="EMBL" id="MED6138799.1"/>
    </source>
</evidence>
<feature type="compositionally biased region" description="Pro residues" evidence="1">
    <location>
        <begin position="38"/>
        <end position="53"/>
    </location>
</feature>
<comment type="caution">
    <text evidence="2">The sequence shown here is derived from an EMBL/GenBank/DDBJ whole genome shotgun (WGS) entry which is preliminary data.</text>
</comment>
<dbReference type="EMBL" id="JASCZI010061475">
    <property type="protein sequence ID" value="MED6138799.1"/>
    <property type="molecule type" value="Genomic_DNA"/>
</dbReference>
<keyword evidence="3" id="KW-1185">Reference proteome</keyword>
<protein>
    <submittedName>
        <fullName evidence="2">Uncharacterized protein</fullName>
    </submittedName>
</protein>
<sequence length="99" mass="11130">MQTNAEKGRPMFYGCLKSNYGASSSSQVDPNEPVPLRTVPPFPGFRPPHPPPNKKNEERKLEEQERKKLEHSGQRLTPRRGDSRLGVQSISSGLKHPRA</sequence>
<proteinExistence type="predicted"/>
<feature type="compositionally biased region" description="Basic and acidic residues" evidence="1">
    <location>
        <begin position="54"/>
        <end position="83"/>
    </location>
</feature>
<name>A0ABU6SRL0_9FABA</name>
<reference evidence="2 3" key="1">
    <citation type="journal article" date="2023" name="Plants (Basel)">
        <title>Bridging the Gap: Combining Genomics and Transcriptomics Approaches to Understand Stylosanthes scabra, an Orphan Legume from the Brazilian Caatinga.</title>
        <authorList>
            <person name="Ferreira-Neto J.R.C."/>
            <person name="da Silva M.D."/>
            <person name="Binneck E."/>
            <person name="de Melo N.F."/>
            <person name="da Silva R.H."/>
            <person name="de Melo A.L.T.M."/>
            <person name="Pandolfi V."/>
            <person name="Bustamante F.O."/>
            <person name="Brasileiro-Vidal A.C."/>
            <person name="Benko-Iseppon A.M."/>
        </authorList>
    </citation>
    <scope>NUCLEOTIDE SEQUENCE [LARGE SCALE GENOMIC DNA]</scope>
    <source>
        <tissue evidence="2">Leaves</tissue>
    </source>
</reference>
<feature type="region of interest" description="Disordered" evidence="1">
    <location>
        <begin position="1"/>
        <end position="99"/>
    </location>
</feature>
<evidence type="ECO:0000313" key="3">
    <source>
        <dbReference type="Proteomes" id="UP001341840"/>
    </source>
</evidence>